<proteinExistence type="predicted"/>
<comment type="caution">
    <text evidence="1">The sequence shown here is derived from an EMBL/GenBank/DDBJ whole genome shotgun (WGS) entry which is preliminary data.</text>
</comment>
<dbReference type="EMBL" id="AAHMGC010000019">
    <property type="protein sequence ID" value="EBX7837792.1"/>
    <property type="molecule type" value="Genomic_DNA"/>
</dbReference>
<protein>
    <submittedName>
        <fullName evidence="1">Uncharacterized protein</fullName>
    </submittedName>
</protein>
<evidence type="ECO:0000313" key="1">
    <source>
        <dbReference type="EMBL" id="EBX7837792.1"/>
    </source>
</evidence>
<reference evidence="1" key="1">
    <citation type="submission" date="2018-07" db="EMBL/GenBank/DDBJ databases">
        <authorList>
            <person name="Ashton P.M."/>
            <person name="Dallman T."/>
            <person name="Nair S."/>
            <person name="De Pinna E."/>
            <person name="Peters T."/>
            <person name="Grant K."/>
        </authorList>
    </citation>
    <scope>NUCLEOTIDE SEQUENCE</scope>
    <source>
        <strain evidence="1">503427</strain>
    </source>
</reference>
<sequence length="64" mass="7397">MQILEEMGFQVALLMGNQVCLDVVAVQIHLQTESFILRKEYNAILGQKMPRKLQVILSRKKHNC</sequence>
<gene>
    <name evidence="1" type="ORF">DS704_18600</name>
</gene>
<accession>A0A4P3KAK6</accession>
<dbReference type="AlphaFoldDB" id="A0A4P3KAK6"/>
<name>A0A4P3KAK6_SALNE</name>
<organism evidence="1">
    <name type="scientific">Salmonella newport</name>
    <dbReference type="NCBI Taxonomy" id="108619"/>
    <lineage>
        <taxon>Bacteria</taxon>
        <taxon>Pseudomonadati</taxon>
        <taxon>Pseudomonadota</taxon>
        <taxon>Gammaproteobacteria</taxon>
        <taxon>Enterobacterales</taxon>
        <taxon>Enterobacteriaceae</taxon>
        <taxon>Salmonella</taxon>
    </lineage>
</organism>